<name>A0A4U5PZT2_POPAL</name>
<dbReference type="AlphaFoldDB" id="A0A4U5PZT2"/>
<accession>A0A4U5PZT2</accession>
<keyword evidence="1" id="KW-0496">Mitochondrion</keyword>
<comment type="caution">
    <text evidence="1">The sequence shown here is derived from an EMBL/GenBank/DDBJ whole genome shotgun (WGS) entry which is preliminary data.</text>
</comment>
<protein>
    <submittedName>
        <fullName evidence="1">Uncharacterized protein</fullName>
    </submittedName>
</protein>
<sequence length="109" mass="11901">MEAGVDSREETWFKVGRMELLDGKTGLGAAGLTVLSEAEAEVSYAKHPGVRFTRYAVLGDDVLIADTCVSQVYEQGSEWDQSDPATQCFDKKNEISGFPLLWLTPADSP</sequence>
<geneLocation type="mitochondrion" evidence="1"/>
<dbReference type="EMBL" id="RCHU01000534">
    <property type="protein sequence ID" value="TKS02632.1"/>
    <property type="molecule type" value="Genomic_DNA"/>
</dbReference>
<organism evidence="1">
    <name type="scientific">Populus alba</name>
    <name type="common">White poplar</name>
    <dbReference type="NCBI Taxonomy" id="43335"/>
    <lineage>
        <taxon>Eukaryota</taxon>
        <taxon>Viridiplantae</taxon>
        <taxon>Streptophyta</taxon>
        <taxon>Embryophyta</taxon>
        <taxon>Tracheophyta</taxon>
        <taxon>Spermatophyta</taxon>
        <taxon>Magnoliopsida</taxon>
        <taxon>eudicotyledons</taxon>
        <taxon>Gunneridae</taxon>
        <taxon>Pentapetalae</taxon>
        <taxon>rosids</taxon>
        <taxon>fabids</taxon>
        <taxon>Malpighiales</taxon>
        <taxon>Salicaceae</taxon>
        <taxon>Saliceae</taxon>
        <taxon>Populus</taxon>
    </lineage>
</organism>
<proteinExistence type="predicted"/>
<evidence type="ECO:0000313" key="1">
    <source>
        <dbReference type="EMBL" id="TKS02632.1"/>
    </source>
</evidence>
<reference evidence="1" key="1">
    <citation type="submission" date="2018-10" db="EMBL/GenBank/DDBJ databases">
        <title>Population genomic analysis revealed the cold adaptation of white poplar.</title>
        <authorList>
            <person name="Liu Y.-J."/>
        </authorList>
    </citation>
    <scope>NUCLEOTIDE SEQUENCE [LARGE SCALE GENOMIC DNA]</scope>
    <source>
        <strain evidence="1">PAL-ZL1</strain>
    </source>
</reference>
<gene>
    <name evidence="1" type="ORF">D5086_0000160330</name>
</gene>